<dbReference type="Proteomes" id="UP000291269">
    <property type="component" value="Unassembled WGS sequence"/>
</dbReference>
<dbReference type="GO" id="GO:0009294">
    <property type="term" value="P:DNA-mediated transformation"/>
    <property type="evidence" value="ECO:0007669"/>
    <property type="project" value="InterPro"/>
</dbReference>
<evidence type="ECO:0000313" key="4">
    <source>
        <dbReference type="Proteomes" id="UP000291269"/>
    </source>
</evidence>
<dbReference type="Gene3D" id="3.40.50.450">
    <property type="match status" value="1"/>
</dbReference>
<sequence length="352" mass="38896">MEYTREEKFLIWLDSFLSLDYARKAKIAALSEGGGADLSRMQRIAGEENFEEMKRRYSARYIEKILGEYEKKGISCVTHASSRYPELLKQTSQPPLVLYCKGNARLLSDWRKFAVVGSRRTPANILKLTEEFSKRLAEAFTIVTGLADGGDSAAIRGALESGKLISVLAHGFDHVYPECNRDLLSKIMEKGLAVTEYPPAVAPQKYNFPFRNRIIAGLADGVLVVSGGLKSGTRHTARYAFEYARDVFAFPYGIGVAAGEGCNDIIKNGGKLVENLVDITASFGIHLTETEEIGLSSQEENLLEILRGGEKHISELAVLSGKKPYELRPLLVSLEMKNRIADCGGNRYCAVK</sequence>
<dbReference type="InterPro" id="IPR057666">
    <property type="entry name" value="DrpA_SLOG"/>
</dbReference>
<dbReference type="EMBL" id="SDOZ01000002">
    <property type="protein sequence ID" value="RXZ61900.1"/>
    <property type="molecule type" value="Genomic_DNA"/>
</dbReference>
<dbReference type="Pfam" id="PF02481">
    <property type="entry name" value="DNA_processg_A"/>
    <property type="match status" value="1"/>
</dbReference>
<comment type="caution">
    <text evidence="3">The sequence shown here is derived from an EMBL/GenBank/DDBJ whole genome shotgun (WGS) entry which is preliminary data.</text>
</comment>
<dbReference type="NCBIfam" id="TIGR00732">
    <property type="entry name" value="dprA"/>
    <property type="match status" value="1"/>
</dbReference>
<comment type="similarity">
    <text evidence="1">Belongs to the DprA/Smf family.</text>
</comment>
<protein>
    <submittedName>
        <fullName evidence="3">DNA-protecting protein DprA</fullName>
    </submittedName>
</protein>
<dbReference type="AlphaFoldDB" id="A0A4Q2KDA9"/>
<accession>A0A4Q2KDA9</accession>
<evidence type="ECO:0000256" key="1">
    <source>
        <dbReference type="ARBA" id="ARBA00006525"/>
    </source>
</evidence>
<name>A0A4Q2KDA9_9FIRM</name>
<dbReference type="SUPFAM" id="SSF102405">
    <property type="entry name" value="MCP/YpsA-like"/>
    <property type="match status" value="1"/>
</dbReference>
<dbReference type="PANTHER" id="PTHR43022">
    <property type="entry name" value="PROTEIN SMF"/>
    <property type="match status" value="1"/>
</dbReference>
<reference evidence="3 4" key="1">
    <citation type="journal article" date="2019" name="Gut">
        <title>Antibiotics-induced monodominance of a novel gut bacterial order.</title>
        <authorList>
            <person name="Hildebrand F."/>
            <person name="Moitinho-Silva L."/>
            <person name="Blasche S."/>
            <person name="Jahn M.T."/>
            <person name="Gossmann T.I."/>
            <person name="Heuerta-Cepas J."/>
            <person name="Hercog R."/>
            <person name="Luetge M."/>
            <person name="Bahram M."/>
            <person name="Pryszlak A."/>
            <person name="Alves R.J."/>
            <person name="Waszak S.M."/>
            <person name="Zhu A."/>
            <person name="Ye L."/>
            <person name="Costea P.I."/>
            <person name="Aalvink S."/>
            <person name="Belzer C."/>
            <person name="Forslund S.K."/>
            <person name="Sunagawa S."/>
            <person name="Hentschel U."/>
            <person name="Merten C."/>
            <person name="Patil K.R."/>
            <person name="Benes V."/>
            <person name="Bork P."/>
        </authorList>
    </citation>
    <scope>NUCLEOTIDE SEQUENCE [LARGE SCALE GENOMIC DNA]</scope>
    <source>
        <strain evidence="3 4">HDS1380</strain>
    </source>
</reference>
<keyword evidence="4" id="KW-1185">Reference proteome</keyword>
<proteinExistence type="inferred from homology"/>
<dbReference type="OrthoDB" id="9785707at2"/>
<evidence type="ECO:0000259" key="2">
    <source>
        <dbReference type="Pfam" id="PF02481"/>
    </source>
</evidence>
<evidence type="ECO:0000313" key="3">
    <source>
        <dbReference type="EMBL" id="RXZ61900.1"/>
    </source>
</evidence>
<dbReference type="RefSeq" id="WP_129225036.1">
    <property type="nucleotide sequence ID" value="NZ_SDOZ01000002.1"/>
</dbReference>
<gene>
    <name evidence="3" type="primary">dprA</name>
    <name evidence="3" type="ORF">ESZ91_05805</name>
</gene>
<dbReference type="PANTHER" id="PTHR43022:SF1">
    <property type="entry name" value="PROTEIN SMF"/>
    <property type="match status" value="1"/>
</dbReference>
<dbReference type="InterPro" id="IPR003488">
    <property type="entry name" value="DprA"/>
</dbReference>
<feature type="domain" description="Smf/DprA SLOG" evidence="2">
    <location>
        <begin position="76"/>
        <end position="282"/>
    </location>
</feature>
<organism evidence="3 4">
    <name type="scientific">Candidatus Borkfalkia ceftriaxoniphila</name>
    <dbReference type="NCBI Taxonomy" id="2508949"/>
    <lineage>
        <taxon>Bacteria</taxon>
        <taxon>Bacillati</taxon>
        <taxon>Bacillota</taxon>
        <taxon>Clostridia</taxon>
        <taxon>Christensenellales</taxon>
        <taxon>Christensenellaceae</taxon>
        <taxon>Candidatus Borkfalkia</taxon>
    </lineage>
</organism>